<dbReference type="EMBL" id="CM042051">
    <property type="protein sequence ID" value="KAI3729260.1"/>
    <property type="molecule type" value="Genomic_DNA"/>
</dbReference>
<gene>
    <name evidence="1" type="ORF">L6452_17913</name>
</gene>
<protein>
    <submittedName>
        <fullName evidence="1">Uncharacterized protein</fullName>
    </submittedName>
</protein>
<accession>A0ACB9C4Z0</accession>
<reference evidence="1 2" key="2">
    <citation type="journal article" date="2022" name="Mol. Ecol. Resour.">
        <title>The genomes of chicory, endive, great burdock and yacon provide insights into Asteraceae paleo-polyploidization history and plant inulin production.</title>
        <authorList>
            <person name="Fan W."/>
            <person name="Wang S."/>
            <person name="Wang H."/>
            <person name="Wang A."/>
            <person name="Jiang F."/>
            <person name="Liu H."/>
            <person name="Zhao H."/>
            <person name="Xu D."/>
            <person name="Zhang Y."/>
        </authorList>
    </citation>
    <scope>NUCLEOTIDE SEQUENCE [LARGE SCALE GENOMIC DNA]</scope>
    <source>
        <strain evidence="2">cv. Niubang</strain>
    </source>
</reference>
<evidence type="ECO:0000313" key="1">
    <source>
        <dbReference type="EMBL" id="KAI3729260.1"/>
    </source>
</evidence>
<sequence length="66" mass="7508">MLSLSPPKFLIKFQREKGVVINVTFDGSTTIVRFGNRKPQLALLACESNHVLNSLFNQFHCGFSFY</sequence>
<comment type="caution">
    <text evidence="1">The sequence shown here is derived from an EMBL/GenBank/DDBJ whole genome shotgun (WGS) entry which is preliminary data.</text>
</comment>
<evidence type="ECO:0000313" key="2">
    <source>
        <dbReference type="Proteomes" id="UP001055879"/>
    </source>
</evidence>
<dbReference type="Proteomes" id="UP001055879">
    <property type="component" value="Linkage Group LG05"/>
</dbReference>
<keyword evidence="2" id="KW-1185">Reference proteome</keyword>
<name>A0ACB9C4Z0_ARCLA</name>
<organism evidence="1 2">
    <name type="scientific">Arctium lappa</name>
    <name type="common">Greater burdock</name>
    <name type="synonym">Lappa major</name>
    <dbReference type="NCBI Taxonomy" id="4217"/>
    <lineage>
        <taxon>Eukaryota</taxon>
        <taxon>Viridiplantae</taxon>
        <taxon>Streptophyta</taxon>
        <taxon>Embryophyta</taxon>
        <taxon>Tracheophyta</taxon>
        <taxon>Spermatophyta</taxon>
        <taxon>Magnoliopsida</taxon>
        <taxon>eudicotyledons</taxon>
        <taxon>Gunneridae</taxon>
        <taxon>Pentapetalae</taxon>
        <taxon>asterids</taxon>
        <taxon>campanulids</taxon>
        <taxon>Asterales</taxon>
        <taxon>Asteraceae</taxon>
        <taxon>Carduoideae</taxon>
        <taxon>Cardueae</taxon>
        <taxon>Arctiinae</taxon>
        <taxon>Arctium</taxon>
    </lineage>
</organism>
<reference evidence="2" key="1">
    <citation type="journal article" date="2022" name="Mol. Ecol. Resour.">
        <title>The genomes of chicory, endive, great burdock and yacon provide insights into Asteraceae palaeo-polyploidization history and plant inulin production.</title>
        <authorList>
            <person name="Fan W."/>
            <person name="Wang S."/>
            <person name="Wang H."/>
            <person name="Wang A."/>
            <person name="Jiang F."/>
            <person name="Liu H."/>
            <person name="Zhao H."/>
            <person name="Xu D."/>
            <person name="Zhang Y."/>
        </authorList>
    </citation>
    <scope>NUCLEOTIDE SEQUENCE [LARGE SCALE GENOMIC DNA]</scope>
    <source>
        <strain evidence="2">cv. Niubang</strain>
    </source>
</reference>
<proteinExistence type="predicted"/>